<evidence type="ECO:0000313" key="2">
    <source>
        <dbReference type="EMBL" id="EUB58838.1"/>
    </source>
</evidence>
<dbReference type="EMBL" id="APAU02000054">
    <property type="protein sequence ID" value="EUB58838.1"/>
    <property type="molecule type" value="Genomic_DNA"/>
</dbReference>
<evidence type="ECO:0000256" key="1">
    <source>
        <dbReference type="SAM" id="MobiDB-lite"/>
    </source>
</evidence>
<evidence type="ECO:0000313" key="3">
    <source>
        <dbReference type="Proteomes" id="UP000019149"/>
    </source>
</evidence>
<reference evidence="2 3" key="1">
    <citation type="journal article" date="2013" name="Nat. Genet.">
        <title>The genome of the hydatid tapeworm Echinococcus granulosus.</title>
        <authorList>
            <person name="Zheng H."/>
            <person name="Zhang W."/>
            <person name="Zhang L."/>
            <person name="Zhang Z."/>
            <person name="Li J."/>
            <person name="Lu G."/>
            <person name="Zhu Y."/>
            <person name="Wang Y."/>
            <person name="Huang Y."/>
            <person name="Liu J."/>
            <person name="Kang H."/>
            <person name="Chen J."/>
            <person name="Wang L."/>
            <person name="Chen A."/>
            <person name="Yu S."/>
            <person name="Gao Z."/>
            <person name="Jin L."/>
            <person name="Gu W."/>
            <person name="Wang Z."/>
            <person name="Zhao L."/>
            <person name="Shi B."/>
            <person name="Wen H."/>
            <person name="Lin R."/>
            <person name="Jones M.K."/>
            <person name="Brejova B."/>
            <person name="Vinar T."/>
            <person name="Zhao G."/>
            <person name="McManus D.P."/>
            <person name="Chen Z."/>
            <person name="Zhou Y."/>
            <person name="Wang S."/>
        </authorList>
    </citation>
    <scope>NUCLEOTIDE SEQUENCE [LARGE SCALE GENOMIC DNA]</scope>
</reference>
<organism evidence="2 3">
    <name type="scientific">Echinococcus granulosus</name>
    <name type="common">Hydatid tapeworm</name>
    <dbReference type="NCBI Taxonomy" id="6210"/>
    <lineage>
        <taxon>Eukaryota</taxon>
        <taxon>Metazoa</taxon>
        <taxon>Spiralia</taxon>
        <taxon>Lophotrochozoa</taxon>
        <taxon>Platyhelminthes</taxon>
        <taxon>Cestoda</taxon>
        <taxon>Eucestoda</taxon>
        <taxon>Cyclophyllidea</taxon>
        <taxon>Taeniidae</taxon>
        <taxon>Echinococcus</taxon>
        <taxon>Echinococcus granulosus group</taxon>
    </lineage>
</organism>
<protein>
    <submittedName>
        <fullName evidence="2">Uncharacterized protein</fullName>
    </submittedName>
</protein>
<feature type="region of interest" description="Disordered" evidence="1">
    <location>
        <begin position="144"/>
        <end position="168"/>
    </location>
</feature>
<dbReference type="GeneID" id="36341977"/>
<comment type="caution">
    <text evidence="2">The sequence shown here is derived from an EMBL/GenBank/DDBJ whole genome shotgun (WGS) entry which is preliminary data.</text>
</comment>
<dbReference type="CTD" id="36341977"/>
<gene>
    <name evidence="2" type="ORF">EGR_06262</name>
</gene>
<accession>W6UBS1</accession>
<dbReference type="Proteomes" id="UP000019149">
    <property type="component" value="Unassembled WGS sequence"/>
</dbReference>
<sequence>MAVSSLGSITPTRSRGWCDLASSFLEVSHGYFAVFELAYRGCIVEAEFAIQQAGRLSAFSKESQKMVALRTKPPTGSLERNSLPPICPNRRTLPPRVGHPTLPFAYHPQCSMVRMTGCEDTDMVVRRPRRRAEVQPVATRIPACDFQLTQSDKPSGRSDSKTSSKVSN</sequence>
<proteinExistence type="predicted"/>
<dbReference type="KEGG" id="egl:EGR_06262"/>
<dbReference type="RefSeq" id="XP_024350034.1">
    <property type="nucleotide sequence ID" value="XM_024495511.1"/>
</dbReference>
<dbReference type="AlphaFoldDB" id="W6UBS1"/>
<keyword evidence="3" id="KW-1185">Reference proteome</keyword>
<name>W6UBS1_ECHGR</name>